<dbReference type="InterPro" id="IPR008868">
    <property type="entry name" value="TniB"/>
</dbReference>
<evidence type="ECO:0000313" key="1">
    <source>
        <dbReference type="EMBL" id="RON51972.1"/>
    </source>
</evidence>
<evidence type="ECO:0000313" key="2">
    <source>
        <dbReference type="Proteomes" id="UP000283627"/>
    </source>
</evidence>
<organism evidence="1 2">
    <name type="scientific">Pseudomonas frederiksbergensis</name>
    <dbReference type="NCBI Taxonomy" id="104087"/>
    <lineage>
        <taxon>Bacteria</taxon>
        <taxon>Pseudomonadati</taxon>
        <taxon>Pseudomonadota</taxon>
        <taxon>Gammaproteobacteria</taxon>
        <taxon>Pseudomonadales</taxon>
        <taxon>Pseudomonadaceae</taxon>
        <taxon>Pseudomonas</taxon>
    </lineage>
</organism>
<name>A0A423KGN4_9PSED</name>
<evidence type="ECO:0008006" key="3">
    <source>
        <dbReference type="Google" id="ProtNLM"/>
    </source>
</evidence>
<proteinExistence type="predicted"/>
<comment type="caution">
    <text evidence="1">The sequence shown here is derived from an EMBL/GenBank/DDBJ whole genome shotgun (WGS) entry which is preliminary data.</text>
</comment>
<gene>
    <name evidence="1" type="ORF">BK665_18510</name>
</gene>
<sequence length="299" mass="33662">MRDVFLLHPTAMAAEQSAQRLLSLPRSTSNPGMSLIAHPGLGKSSLGQRWQKQSFLPDSQWAGKIIYIDLVKNIANLNITKLFLAEIGIRFYKRPLTLSYWDVALAQSLIREHNVRGVFIDEIPLVEQTLSVKRINREYGAIKGFAGPDWQLNVILSGTADGFGKVFESDNTLSTRFSLRKAMLSEWKADYEGESFVKGYLYYMPLNQPSVVNDKLISNLRDSAMTTVMVNRVSISYCSRRAVVEILRESCRMAVESGQEYINADSILKAWNSMQGMDDALKHLAIRPTPQQDAAPQVR</sequence>
<dbReference type="OrthoDB" id="6899183at2"/>
<dbReference type="Pfam" id="PF05621">
    <property type="entry name" value="TniB"/>
    <property type="match status" value="1"/>
</dbReference>
<dbReference type="EMBL" id="MOBP01000012">
    <property type="protein sequence ID" value="RON51972.1"/>
    <property type="molecule type" value="Genomic_DNA"/>
</dbReference>
<accession>A0A423KGN4</accession>
<dbReference type="Proteomes" id="UP000283627">
    <property type="component" value="Unassembled WGS sequence"/>
</dbReference>
<reference evidence="1 2" key="1">
    <citation type="submission" date="2016-10" db="EMBL/GenBank/DDBJ databases">
        <title>Comparative genome analysis of multiple Pseudomonas spp. focuses on biocontrol and plant growth promoting traits.</title>
        <authorList>
            <person name="Tao X.-Y."/>
            <person name="Taylor C.G."/>
        </authorList>
    </citation>
    <scope>NUCLEOTIDE SEQUENCE [LARGE SCALE GENOMIC DNA]</scope>
    <source>
        <strain evidence="1 2">39A2</strain>
    </source>
</reference>
<dbReference type="AlphaFoldDB" id="A0A423KGN4"/>
<protein>
    <recommendedName>
        <fullName evidence="3">ATP-binding protein</fullName>
    </recommendedName>
</protein>